<proteinExistence type="predicted"/>
<dbReference type="InterPro" id="IPR006498">
    <property type="entry name" value="Tail_tube"/>
</dbReference>
<evidence type="ECO:0008006" key="3">
    <source>
        <dbReference type="Google" id="ProtNLM"/>
    </source>
</evidence>
<reference evidence="1 2" key="1">
    <citation type="submission" date="2016-10" db="EMBL/GenBank/DDBJ databases">
        <authorList>
            <person name="de Groot N.N."/>
        </authorList>
    </citation>
    <scope>NUCLEOTIDE SEQUENCE [LARGE SCALE GENOMIC DNA]</scope>
    <source>
        <strain evidence="1 2">BH539</strain>
    </source>
</reference>
<dbReference type="AlphaFoldDB" id="A0A1G7SVW6"/>
<sequence length="170" mass="18646">MALPKILKDFNLFGDGNNWQGQVPSVTPPELARRMVEYEGGGMDGPIEVDMGNQLMEMSWTAGGLIVDGLFDSYGSPIHDAAQLRFTGSYESDETGDSVAVEIVVRGRHKTIGMGEATKGDNSTIEVTTTLSYYKLTVDGEEIIEMDKPGNVFRVRGEDRLAQRRQNLGI</sequence>
<dbReference type="Proteomes" id="UP000198641">
    <property type="component" value="Unassembled WGS sequence"/>
</dbReference>
<gene>
    <name evidence="1" type="ORF">SAMN05216571_1086</name>
</gene>
<keyword evidence="2" id="KW-1185">Reference proteome</keyword>
<dbReference type="Pfam" id="PF04985">
    <property type="entry name" value="Phage_tube"/>
    <property type="match status" value="1"/>
</dbReference>
<evidence type="ECO:0000313" key="1">
    <source>
        <dbReference type="EMBL" id="SDG27193.1"/>
    </source>
</evidence>
<dbReference type="EMBL" id="FNCI01000008">
    <property type="protein sequence ID" value="SDG27193.1"/>
    <property type="molecule type" value="Genomic_DNA"/>
</dbReference>
<name>A0A1G7SVW6_9GAMM</name>
<dbReference type="STRING" id="284577.SAMN05216571_1086"/>
<evidence type="ECO:0000313" key="2">
    <source>
        <dbReference type="Proteomes" id="UP000198641"/>
    </source>
</evidence>
<dbReference type="NCBIfam" id="TIGR01611">
    <property type="entry name" value="tail_tube"/>
    <property type="match status" value="1"/>
</dbReference>
<dbReference type="OrthoDB" id="3078668at2"/>
<accession>A0A1G7SVW6</accession>
<organism evidence="1 2">
    <name type="scientific">Onishia taeanensis</name>
    <dbReference type="NCBI Taxonomy" id="284577"/>
    <lineage>
        <taxon>Bacteria</taxon>
        <taxon>Pseudomonadati</taxon>
        <taxon>Pseudomonadota</taxon>
        <taxon>Gammaproteobacteria</taxon>
        <taxon>Oceanospirillales</taxon>
        <taxon>Halomonadaceae</taxon>
        <taxon>Onishia</taxon>
    </lineage>
</organism>
<dbReference type="RefSeq" id="WP_092525980.1">
    <property type="nucleotide sequence ID" value="NZ_FNCI01000008.1"/>
</dbReference>
<protein>
    <recommendedName>
        <fullName evidence="3">Phage major tail tube protein</fullName>
    </recommendedName>
</protein>